<proteinExistence type="predicted"/>
<evidence type="ECO:0000313" key="1">
    <source>
        <dbReference type="EMBL" id="CUU89796.1"/>
    </source>
</evidence>
<keyword evidence="2" id="KW-1185">Reference proteome</keyword>
<name>A0A0S4STV7_CAMHY</name>
<dbReference type="EMBL" id="FAVB01000007">
    <property type="protein sequence ID" value="CUU89796.1"/>
    <property type="molecule type" value="Genomic_DNA"/>
</dbReference>
<accession>A0A0S4STV7</accession>
<evidence type="ECO:0000313" key="2">
    <source>
        <dbReference type="Proteomes" id="UP000052237"/>
    </source>
</evidence>
<gene>
    <name evidence="1" type="ORF">ERS686654_02027</name>
</gene>
<dbReference type="RefSeq" id="WP_059435476.1">
    <property type="nucleotide sequence ID" value="NZ_FAVB01000007.1"/>
</dbReference>
<dbReference type="AlphaFoldDB" id="A0A0S4STV7"/>
<protein>
    <submittedName>
        <fullName evidence="1">Uncharacterized protein</fullName>
    </submittedName>
</protein>
<dbReference type="Proteomes" id="UP000052237">
    <property type="component" value="Unassembled WGS sequence"/>
</dbReference>
<organism evidence="1 2">
    <name type="scientific">Campylobacter hyointestinalis subsp. hyointestinalis</name>
    <dbReference type="NCBI Taxonomy" id="91352"/>
    <lineage>
        <taxon>Bacteria</taxon>
        <taxon>Pseudomonadati</taxon>
        <taxon>Campylobacterota</taxon>
        <taxon>Epsilonproteobacteria</taxon>
        <taxon>Campylobacterales</taxon>
        <taxon>Campylobacteraceae</taxon>
        <taxon>Campylobacter</taxon>
    </lineage>
</organism>
<sequence>MDLKNLGKITKEELKTIEDMELDIDLNIIEELCGNTELQRQVMEFISLSDNERDRLFRIIP</sequence>
<reference evidence="1 2" key="1">
    <citation type="submission" date="2015-11" db="EMBL/GenBank/DDBJ databases">
        <authorList>
            <consortium name="Pathogen Informatics"/>
        </authorList>
    </citation>
    <scope>NUCLEOTIDE SEQUENCE [LARGE SCALE GENOMIC DNA]</scope>
    <source>
        <strain evidence="1 2">006A-0059</strain>
    </source>
</reference>
<comment type="caution">
    <text evidence="1">The sequence shown here is derived from an EMBL/GenBank/DDBJ whole genome shotgun (WGS) entry which is preliminary data.</text>
</comment>